<evidence type="ECO:0000256" key="1">
    <source>
        <dbReference type="SAM" id="MobiDB-lite"/>
    </source>
</evidence>
<protein>
    <submittedName>
        <fullName evidence="3">Uncharacterized protein</fullName>
    </submittedName>
</protein>
<name>A0A915IZU5_ROMCU</name>
<dbReference type="AlphaFoldDB" id="A0A915IZU5"/>
<dbReference type="Proteomes" id="UP000887565">
    <property type="component" value="Unplaced"/>
</dbReference>
<evidence type="ECO:0000313" key="3">
    <source>
        <dbReference type="WBParaSite" id="nRc.2.0.1.t19223-RA"/>
    </source>
</evidence>
<organism evidence="2 3">
    <name type="scientific">Romanomermis culicivorax</name>
    <name type="common">Nematode worm</name>
    <dbReference type="NCBI Taxonomy" id="13658"/>
    <lineage>
        <taxon>Eukaryota</taxon>
        <taxon>Metazoa</taxon>
        <taxon>Ecdysozoa</taxon>
        <taxon>Nematoda</taxon>
        <taxon>Enoplea</taxon>
        <taxon>Dorylaimia</taxon>
        <taxon>Mermithida</taxon>
        <taxon>Mermithoidea</taxon>
        <taxon>Mermithidae</taxon>
        <taxon>Romanomermis</taxon>
    </lineage>
</organism>
<reference evidence="3" key="1">
    <citation type="submission" date="2022-11" db="UniProtKB">
        <authorList>
            <consortium name="WormBaseParasite"/>
        </authorList>
    </citation>
    <scope>IDENTIFICATION</scope>
</reference>
<accession>A0A915IZU5</accession>
<dbReference type="WBParaSite" id="nRc.2.0.1.t19223-RA">
    <property type="protein sequence ID" value="nRc.2.0.1.t19223-RA"/>
    <property type="gene ID" value="nRc.2.0.1.g19223"/>
</dbReference>
<keyword evidence="2" id="KW-1185">Reference proteome</keyword>
<evidence type="ECO:0000313" key="2">
    <source>
        <dbReference type="Proteomes" id="UP000887565"/>
    </source>
</evidence>
<sequence>MEALKNPLKDVFKARLPPPPPMDMEPTTPSATSIPPTATLQPPTAPTTAQSTVQAQWPLVIATRLVLGVALPTSSAPTVELRLPSKATGLPNYTHFPTMDSLHCVTLLMPPHPPHINPSIEFFMLHTLHEMVSINFFSHLGIGITMAIHIRATNASLALYQYFHEHYRPSYREQQPPVSHDVAALILQWVTGLWAEQLGVIDAIHTAHLALFL</sequence>
<feature type="region of interest" description="Disordered" evidence="1">
    <location>
        <begin position="1"/>
        <end position="49"/>
    </location>
</feature>
<feature type="compositionally biased region" description="Low complexity" evidence="1">
    <location>
        <begin position="24"/>
        <end position="49"/>
    </location>
</feature>
<proteinExistence type="predicted"/>